<evidence type="ECO:0000313" key="4">
    <source>
        <dbReference type="Proteomes" id="UP000008871"/>
    </source>
</evidence>
<dbReference type="InterPro" id="IPR032812">
    <property type="entry name" value="SbsA_Ig"/>
</dbReference>
<organism evidence="3 4">
    <name type="scientific">Alcanivorax borkumensis (strain ATCC 700651 / DSM 11573 / NCIMB 13689 / SK2)</name>
    <dbReference type="NCBI Taxonomy" id="393595"/>
    <lineage>
        <taxon>Bacteria</taxon>
        <taxon>Pseudomonadati</taxon>
        <taxon>Pseudomonadota</taxon>
        <taxon>Gammaproteobacteria</taxon>
        <taxon>Oceanospirillales</taxon>
        <taxon>Alcanivoracaceae</taxon>
        <taxon>Alcanivorax</taxon>
    </lineage>
</organism>
<dbReference type="PROSITE" id="PS51257">
    <property type="entry name" value="PROKAR_LIPOPROTEIN"/>
    <property type="match status" value="1"/>
</dbReference>
<accession>Q0VT80</accession>
<dbReference type="OrthoDB" id="6716594at2"/>
<reference evidence="3 4" key="1">
    <citation type="journal article" date="2006" name="Nat. Biotechnol.">
        <title>Genome sequence of the ubiquitous hydrocarbon-degrading marine bacterium Alcanivorax borkumensis.</title>
        <authorList>
            <person name="Schneiker S."/>
            <person name="Martins dos Santos V.A.P."/>
            <person name="Bartels D."/>
            <person name="Bekel T."/>
            <person name="Brecht M."/>
            <person name="Buhrmester J."/>
            <person name="Chernikova T.N."/>
            <person name="Denaro R."/>
            <person name="Ferrer M."/>
            <person name="Gertler C."/>
            <person name="Goesmann A."/>
            <person name="Golyshina O.V."/>
            <person name="Kaminski F."/>
            <person name="Khachane A.N."/>
            <person name="Lang S."/>
            <person name="Linke B."/>
            <person name="McHardy A.C."/>
            <person name="Meyer F."/>
            <person name="Nechitaylo T."/>
            <person name="Puehler A."/>
            <person name="Regenhardt D."/>
            <person name="Rupp O."/>
            <person name="Sabirova J.S."/>
            <person name="Selbitschka W."/>
            <person name="Yakimov M.M."/>
            <person name="Timmis K.N."/>
            <person name="Vorhoelter F.-J."/>
            <person name="Weidner S."/>
            <person name="Kaiser O."/>
            <person name="Golyshin P.N."/>
        </authorList>
    </citation>
    <scope>NUCLEOTIDE SEQUENCE [LARGE SCALE GENOMIC DNA]</scope>
    <source>
        <strain evidence="4">ATCC 700651 / DSM 11573 / NCIMB 13689 / SK2</strain>
    </source>
</reference>
<protein>
    <recommendedName>
        <fullName evidence="2">SbsA Ig-like domain-containing protein</fullName>
    </recommendedName>
</protein>
<dbReference type="Proteomes" id="UP000008871">
    <property type="component" value="Chromosome"/>
</dbReference>
<proteinExistence type="predicted"/>
<dbReference type="RefSeq" id="WP_011587489.1">
    <property type="nucleotide sequence ID" value="NC_008260.1"/>
</dbReference>
<dbReference type="HOGENOM" id="CLU_278074_0_0_6"/>
<evidence type="ECO:0000313" key="3">
    <source>
        <dbReference type="EMBL" id="CAL15640.1"/>
    </source>
</evidence>
<keyword evidence="1" id="KW-0732">Signal</keyword>
<dbReference type="AlphaFoldDB" id="Q0VT80"/>
<dbReference type="eggNOG" id="ENOG502ZEE0">
    <property type="taxonomic scope" value="Bacteria"/>
</dbReference>
<gene>
    <name evidence="3" type="ordered locus">ABO_0192</name>
</gene>
<dbReference type="KEGG" id="abo:ABO_0192"/>
<dbReference type="Pfam" id="PF13205">
    <property type="entry name" value="Big_5"/>
    <property type="match status" value="1"/>
</dbReference>
<keyword evidence="4" id="KW-1185">Reference proteome</keyword>
<name>Q0VT80_ALCBS</name>
<evidence type="ECO:0000259" key="2">
    <source>
        <dbReference type="Pfam" id="PF13205"/>
    </source>
</evidence>
<evidence type="ECO:0000256" key="1">
    <source>
        <dbReference type="ARBA" id="ARBA00022729"/>
    </source>
</evidence>
<feature type="domain" description="SbsA Ig-like" evidence="2">
    <location>
        <begin position="479"/>
        <end position="575"/>
    </location>
</feature>
<sequence length="1029" mass="110084">MNEKKTNIYQLFTALLVATIASILYGCGGDDEGDVTTTTTWQAPDSLIFSYPYPDQIEVPSSALVVLRFSTELDQEVIDDIDTRLLLVSDPDDSTVAVEYQVTDNGRGLVLHPLSPLLPAETYHLAVSGAGLGAIDGDSVARVQFQTAGSQAGAAEAMGAGPFTLLSAPPLDQPQLLASNDDASRPNDMSTFRMAFNQTLDPTSTSYGENGTVQLRDNLGQLVPASLFLQGRYLSLDPSQDLEPVEHTLTITGLRAQTTGAELPEYNRTFVPVSTLPRATSILKVGSLGAEQPDLTSLLTGNPINQVPVQSFVLGNESFTALSGDLAADLGFAPDFPGAVPLRVPAGSVLRGSPVDVNILGEIPSGLETGEVTITLLSDANGYLIPNPFSDSPSVPRYALLNMDAAMSAEGMAPNGALSQNLLNVQVAGLAVVEDGVLVLDAVSVVEPEVLGLEKASGLLSFRMEAYENQRQAPSPTPDARPLQLHSWVPGIFQPNARPGDPIILNFNKPLDPASVFLDGAIQVRVDGVVQTFEMRHDGATVVISEDILEHGKDIQVTLTSLLRDTQGNSLNQDRTLDIRLPEFILPNGNVNELRSPLVSAVFPGYPCAMTGAVLTGPRENWRNGRCVGGKSSDPLYPVPNLFKDFSLRAIFSRSIDIATVNENTFVVERFNTGNNAWELVNGRLKVFAQRTEFYPESPWQVGDLYRYTLHSEAGSPNCGGNAICSNDGAPIQTRQLSQSSSTAPGLREGGPNLTNHFVVTGEEDRITRVSLRSLPVADVNANLSLEDSEQGAEPDGNGGATAEFNYLQLQLKDFSGVVTDANIGCDIGEDCPEKKFAFVGAGALQAGVSSYEPDVTVNRRLIDSDPGTSNEVTGAVIAKVFPTILPTTSVFLQARALGIISIPLDTGPLMLRLAYENNNPITGYITQTPDGPWFSTTFDLMVDAPELEPRLIIELGHDIRSKLITGVVLEGPLRFVDDGRLILKVRNPDPLIIPANIDLLGIGLAGVELEVPPLGVDLTFTFLPVKNL</sequence>
<dbReference type="EMBL" id="AM286690">
    <property type="protein sequence ID" value="CAL15640.1"/>
    <property type="molecule type" value="Genomic_DNA"/>
</dbReference>